<sequence>MNPFEKRHLGTTSVSLTQLGFGGAGVGELRGPLPEDQAQDTVKEAWESGIRYFDTSPWYGRGLSELRLGHALRSRPRDQFVLSSKVGRLLSLPKDPDTWDRSPWIGGLSFEHRRDYTYDGIMRSYEDSIQRLGTTYIDLLLIHDLDHWHLESDAKVNAYMAQLYTSGYRALRDLKDQKLIGGIGAGINQKGTMQQFMDCVDLDFFLLALVYTLLDHDVLDTEMAAAAERGMGFVIGGVYNSGILATGAVDGAMYNYQPATDGPIKRVRRIEEVCKRHEIPLAAAALQFPLGHPNVASVIPGAISPEQQAQNINAMAHDIPQDFWAELKAENILAEHVPTPNP</sequence>
<proteinExistence type="predicted"/>
<dbReference type="InterPro" id="IPR020471">
    <property type="entry name" value="AKR"/>
</dbReference>
<dbReference type="InterPro" id="IPR036812">
    <property type="entry name" value="NAD(P)_OxRdtase_dom_sf"/>
</dbReference>
<dbReference type="EMBL" id="CP127247">
    <property type="protein sequence ID" value="WIY23891.1"/>
    <property type="molecule type" value="Genomic_DNA"/>
</dbReference>
<accession>A0A9Y2KVF8</accession>
<dbReference type="Gene3D" id="3.20.20.100">
    <property type="entry name" value="NADP-dependent oxidoreductase domain"/>
    <property type="match status" value="1"/>
</dbReference>
<dbReference type="InterPro" id="IPR023210">
    <property type="entry name" value="NADP_OxRdtase_dom"/>
</dbReference>
<dbReference type="RefSeq" id="WP_270921128.1">
    <property type="nucleotide sequence ID" value="NZ_CP127247.1"/>
</dbReference>
<dbReference type="KEGG" id="ppso:QPJ95_14745"/>
<dbReference type="AlphaFoldDB" id="A0A9Y2KVF8"/>
<organism evidence="2 3">
    <name type="scientific">Parasedimentitalea psychrophila</name>
    <dbReference type="NCBI Taxonomy" id="2997337"/>
    <lineage>
        <taxon>Bacteria</taxon>
        <taxon>Pseudomonadati</taxon>
        <taxon>Pseudomonadota</taxon>
        <taxon>Alphaproteobacteria</taxon>
        <taxon>Rhodobacterales</taxon>
        <taxon>Paracoccaceae</taxon>
        <taxon>Parasedimentitalea</taxon>
    </lineage>
</organism>
<evidence type="ECO:0000313" key="2">
    <source>
        <dbReference type="EMBL" id="WIY23891.1"/>
    </source>
</evidence>
<gene>
    <name evidence="2" type="ORF">QPJ95_14745</name>
</gene>
<reference evidence="2 3" key="1">
    <citation type="submission" date="2023-06" db="EMBL/GenBank/DDBJ databases">
        <title>Parasedimentitalea psychrophila sp. nov., a psychrophilic bacterium isolated from deep-sea sediment.</title>
        <authorList>
            <person name="Li A."/>
        </authorList>
    </citation>
    <scope>NUCLEOTIDE SEQUENCE [LARGE SCALE GENOMIC DNA]</scope>
    <source>
        <strain evidence="2 3">QS115</strain>
    </source>
</reference>
<dbReference type="PANTHER" id="PTHR42686">
    <property type="entry name" value="GH17980P-RELATED"/>
    <property type="match status" value="1"/>
</dbReference>
<dbReference type="GO" id="GO:0005829">
    <property type="term" value="C:cytosol"/>
    <property type="evidence" value="ECO:0007669"/>
    <property type="project" value="TreeGrafter"/>
</dbReference>
<keyword evidence="3" id="KW-1185">Reference proteome</keyword>
<feature type="domain" description="NADP-dependent oxidoreductase" evidence="1">
    <location>
        <begin position="19"/>
        <end position="329"/>
    </location>
</feature>
<dbReference type="PANTHER" id="PTHR42686:SF1">
    <property type="entry name" value="GH17980P-RELATED"/>
    <property type="match status" value="1"/>
</dbReference>
<evidence type="ECO:0000313" key="3">
    <source>
        <dbReference type="Proteomes" id="UP001238334"/>
    </source>
</evidence>
<dbReference type="Pfam" id="PF00248">
    <property type="entry name" value="Aldo_ket_red"/>
    <property type="match status" value="1"/>
</dbReference>
<name>A0A9Y2KVF8_9RHOB</name>
<dbReference type="Proteomes" id="UP001238334">
    <property type="component" value="Chromosome"/>
</dbReference>
<dbReference type="SUPFAM" id="SSF51430">
    <property type="entry name" value="NAD(P)-linked oxidoreductase"/>
    <property type="match status" value="1"/>
</dbReference>
<dbReference type="GO" id="GO:0016491">
    <property type="term" value="F:oxidoreductase activity"/>
    <property type="evidence" value="ECO:0007669"/>
    <property type="project" value="InterPro"/>
</dbReference>
<evidence type="ECO:0000259" key="1">
    <source>
        <dbReference type="Pfam" id="PF00248"/>
    </source>
</evidence>
<protein>
    <submittedName>
        <fullName evidence="2">Aldo/keto reductase</fullName>
    </submittedName>
</protein>